<organism evidence="1 2">
    <name type="scientific">Aquila chrysaetos chrysaetos</name>
    <dbReference type="NCBI Taxonomy" id="223781"/>
    <lineage>
        <taxon>Eukaryota</taxon>
        <taxon>Metazoa</taxon>
        <taxon>Chordata</taxon>
        <taxon>Craniata</taxon>
        <taxon>Vertebrata</taxon>
        <taxon>Euteleostomi</taxon>
        <taxon>Archelosauria</taxon>
        <taxon>Archosauria</taxon>
        <taxon>Dinosauria</taxon>
        <taxon>Saurischia</taxon>
        <taxon>Theropoda</taxon>
        <taxon>Coelurosauria</taxon>
        <taxon>Aves</taxon>
        <taxon>Neognathae</taxon>
        <taxon>Neoaves</taxon>
        <taxon>Telluraves</taxon>
        <taxon>Accipitrimorphae</taxon>
        <taxon>Accipitriformes</taxon>
        <taxon>Accipitridae</taxon>
        <taxon>Accipitrinae</taxon>
        <taxon>Aquila</taxon>
    </lineage>
</organism>
<sequence>GFLRVLVSLAGRRSRSSCPKHGLASVSLWTQLAHHVFHHADRSSCSRPCSCPLGLFLNVSLYRSDRIQNRCEDKDDCLRRWRAGVLHPPCPGKPLLCRHAAAAQLRYCRIYFSEMRRTSSFMSHLQNRGRCSLYGERGQMQVAQQRLICKALFLFHSS</sequence>
<dbReference type="Proteomes" id="UP000472275">
    <property type="component" value="Chromosome 20"/>
</dbReference>
<dbReference type="InParanoid" id="A0A663EPL7"/>
<dbReference type="Ensembl" id="ENSACCT00020014770.1">
    <property type="protein sequence ID" value="ENSACCP00020014143.1"/>
    <property type="gene ID" value="ENSACCG00020009755.1"/>
</dbReference>
<evidence type="ECO:0000313" key="1">
    <source>
        <dbReference type="Ensembl" id="ENSACCP00020014143.1"/>
    </source>
</evidence>
<dbReference type="AlphaFoldDB" id="A0A663EPL7"/>
<protein>
    <submittedName>
        <fullName evidence="1">Uncharacterized protein</fullName>
    </submittedName>
</protein>
<evidence type="ECO:0000313" key="2">
    <source>
        <dbReference type="Proteomes" id="UP000472275"/>
    </source>
</evidence>
<name>A0A663EPL7_AQUCH</name>
<keyword evidence="2" id="KW-1185">Reference proteome</keyword>
<reference evidence="1" key="2">
    <citation type="submission" date="2025-09" db="UniProtKB">
        <authorList>
            <consortium name="Ensembl"/>
        </authorList>
    </citation>
    <scope>IDENTIFICATION</scope>
</reference>
<proteinExistence type="predicted"/>
<reference evidence="1" key="1">
    <citation type="submission" date="2025-08" db="UniProtKB">
        <authorList>
            <consortium name="Ensembl"/>
        </authorList>
    </citation>
    <scope>IDENTIFICATION</scope>
</reference>
<accession>A0A663EPL7</accession>